<comment type="pathway">
    <text evidence="4">Protein modification; eIF5A hypusination.</text>
</comment>
<evidence type="ECO:0000256" key="9">
    <source>
        <dbReference type="ARBA" id="ARBA00023256"/>
    </source>
</evidence>
<evidence type="ECO:0000256" key="5">
    <source>
        <dbReference type="ARBA" id="ARBA00009892"/>
    </source>
</evidence>
<dbReference type="PANTHER" id="PTHR11703">
    <property type="entry name" value="DEOXYHYPUSINE SYNTHASE"/>
    <property type="match status" value="1"/>
</dbReference>
<evidence type="ECO:0000256" key="3">
    <source>
        <dbReference type="ARBA" id="ARBA00002823"/>
    </source>
</evidence>
<dbReference type="GO" id="GO:0005737">
    <property type="term" value="C:cytoplasm"/>
    <property type="evidence" value="ECO:0007669"/>
    <property type="project" value="TreeGrafter"/>
</dbReference>
<feature type="region of interest" description="Disordered" evidence="10">
    <location>
        <begin position="182"/>
        <end position="223"/>
    </location>
</feature>
<comment type="function">
    <text evidence="3">Catalyzes the NAD-dependent oxidative cleavage of spermidine and the subsequent transfer of the butylamine moiety of spermidine to the epsilon-amino group of a specific lysine residue of the eIF-5A precursor protein to form the intermediate deoxyhypusine residue.</text>
</comment>
<dbReference type="PANTHER" id="PTHR11703:SF0">
    <property type="entry name" value="DEOXYHYPUSINE SYNTHASE"/>
    <property type="match status" value="1"/>
</dbReference>
<dbReference type="AlphaFoldDB" id="A0A433DDB5"/>
<dbReference type="GO" id="GO:0034038">
    <property type="term" value="F:deoxyhypusine synthase activity"/>
    <property type="evidence" value="ECO:0007669"/>
    <property type="project" value="UniProtKB-EC"/>
</dbReference>
<dbReference type="EMBL" id="RBNI01002940">
    <property type="protein sequence ID" value="RUP48808.1"/>
    <property type="molecule type" value="Genomic_DNA"/>
</dbReference>
<keyword evidence="9" id="KW-0386">Hypusine biosynthesis</keyword>
<dbReference type="EC" id="2.5.1.46" evidence="6"/>
<name>A0A433DDB5_9FUNG</name>
<evidence type="ECO:0000256" key="7">
    <source>
        <dbReference type="ARBA" id="ARBA00022679"/>
    </source>
</evidence>
<reference evidence="11 12" key="1">
    <citation type="journal article" date="2018" name="New Phytol.">
        <title>Phylogenomics of Endogonaceae and evolution of mycorrhizas within Mucoromycota.</title>
        <authorList>
            <person name="Chang Y."/>
            <person name="Desiro A."/>
            <person name="Na H."/>
            <person name="Sandor L."/>
            <person name="Lipzen A."/>
            <person name="Clum A."/>
            <person name="Barry K."/>
            <person name="Grigoriev I.V."/>
            <person name="Martin F.M."/>
            <person name="Stajich J.E."/>
            <person name="Smith M.E."/>
            <person name="Bonito G."/>
            <person name="Spatafora J.W."/>
        </authorList>
    </citation>
    <scope>NUCLEOTIDE SEQUENCE [LARGE SCALE GENOMIC DNA]</scope>
    <source>
        <strain evidence="11 12">GMNB39</strain>
    </source>
</reference>
<protein>
    <recommendedName>
        <fullName evidence="6">deoxyhypusine synthase</fullName>
        <ecNumber evidence="6">2.5.1.46</ecNumber>
    </recommendedName>
</protein>
<gene>
    <name evidence="11" type="ORF">BC936DRAFT_143935</name>
</gene>
<evidence type="ECO:0000256" key="4">
    <source>
        <dbReference type="ARBA" id="ARBA00005041"/>
    </source>
</evidence>
<comment type="similarity">
    <text evidence="5">Belongs to the deoxyhypusine synthase family.</text>
</comment>
<dbReference type="Gene3D" id="3.40.910.10">
    <property type="entry name" value="Deoxyhypusine synthase"/>
    <property type="match status" value="1"/>
</dbReference>
<feature type="compositionally biased region" description="Polar residues" evidence="10">
    <location>
        <begin position="209"/>
        <end position="223"/>
    </location>
</feature>
<dbReference type="FunFam" id="3.40.910.10:FF:000001">
    <property type="entry name" value="Probable deoxyhypusine synthase"/>
    <property type="match status" value="1"/>
</dbReference>
<organism evidence="11 12">
    <name type="scientific">Jimgerdemannia flammicorona</name>
    <dbReference type="NCBI Taxonomy" id="994334"/>
    <lineage>
        <taxon>Eukaryota</taxon>
        <taxon>Fungi</taxon>
        <taxon>Fungi incertae sedis</taxon>
        <taxon>Mucoromycota</taxon>
        <taxon>Mucoromycotina</taxon>
        <taxon>Endogonomycetes</taxon>
        <taxon>Endogonales</taxon>
        <taxon>Endogonaceae</taxon>
        <taxon>Jimgerdemannia</taxon>
    </lineage>
</organism>
<dbReference type="InterPro" id="IPR002773">
    <property type="entry name" value="Deoxyhypusine_synthase"/>
</dbReference>
<evidence type="ECO:0000256" key="6">
    <source>
        <dbReference type="ARBA" id="ARBA00012683"/>
    </source>
</evidence>
<keyword evidence="12" id="KW-1185">Reference proteome</keyword>
<evidence type="ECO:0000256" key="10">
    <source>
        <dbReference type="SAM" id="MobiDB-lite"/>
    </source>
</evidence>
<evidence type="ECO:0000313" key="12">
    <source>
        <dbReference type="Proteomes" id="UP000268093"/>
    </source>
</evidence>
<dbReference type="OrthoDB" id="294378at2759"/>
<evidence type="ECO:0000256" key="2">
    <source>
        <dbReference type="ARBA" id="ARBA00001911"/>
    </source>
</evidence>
<dbReference type="InterPro" id="IPR036982">
    <property type="entry name" value="Deoxyhypusine_synthase_sf"/>
</dbReference>
<proteinExistence type="inferred from homology"/>
<accession>A0A433DDB5</accession>
<evidence type="ECO:0000313" key="11">
    <source>
        <dbReference type="EMBL" id="RUP48808.1"/>
    </source>
</evidence>
<dbReference type="InterPro" id="IPR029035">
    <property type="entry name" value="DHS-like_NAD/FAD-binding_dom"/>
</dbReference>
<dbReference type="Pfam" id="PF01916">
    <property type="entry name" value="DS"/>
    <property type="match status" value="1"/>
</dbReference>
<comment type="cofactor">
    <cofactor evidence="2">
        <name>NAD(+)</name>
        <dbReference type="ChEBI" id="CHEBI:57540"/>
    </cofactor>
</comment>
<evidence type="ECO:0000256" key="8">
    <source>
        <dbReference type="ARBA" id="ARBA00023027"/>
    </source>
</evidence>
<dbReference type="NCBIfam" id="TIGR00321">
    <property type="entry name" value="dhys"/>
    <property type="match status" value="1"/>
</dbReference>
<comment type="catalytic activity">
    <reaction evidence="1">
        <text>[eIF5A protein]-L-lysine + spermidine = [eIF5A protein]-deoxyhypusine + propane-1,3-diamine</text>
        <dbReference type="Rhea" id="RHEA:33299"/>
        <dbReference type="Rhea" id="RHEA-COMP:10143"/>
        <dbReference type="Rhea" id="RHEA-COMP:10144"/>
        <dbReference type="ChEBI" id="CHEBI:29969"/>
        <dbReference type="ChEBI" id="CHEBI:57484"/>
        <dbReference type="ChEBI" id="CHEBI:57834"/>
        <dbReference type="ChEBI" id="CHEBI:82657"/>
        <dbReference type="EC" id="2.5.1.46"/>
    </reaction>
</comment>
<keyword evidence="8" id="KW-0520">NAD</keyword>
<keyword evidence="7" id="KW-0808">Transferase</keyword>
<dbReference type="Proteomes" id="UP000268093">
    <property type="component" value="Unassembled WGS sequence"/>
</dbReference>
<comment type="caution">
    <text evidence="11">The sequence shown here is derived from an EMBL/GenBank/DDBJ whole genome shotgun (WGS) entry which is preliminary data.</text>
</comment>
<sequence>MWHDKYFSAPYGVRAGAKKLGRKSTSKLPQEMRIYEGTLGGSFFACQCDLLSIAFILNKMCRVVSLSLARTDYYPPTKPYEMSEVLVDLLEFAVQHLNIGGRLVYWLPTVTDEYSNSDVPQHPSMRLVSNSEQNFGAWSRRLITMEKLRAWDPTERATIDVTHRGGKSDAVALKIERDLSLRKERKREGNGKDTEKKQLGHYAFREKQTTANETTSSSQSSTVLENGTISDIHIATEAVLVQSMEMPAGSIKVHGPDFNRNLSLHELLSSFNTMGFQASALGKAIDIVNKMRSWRLSDEPIRSDDPEHLQVFTTRASVKCKIFLGYTSNLVSSGMREVIRFLAEHNMVDVIVTTAGGIEEDFIKCLGPTYLGEFSFKGAELRKKGLNRIGNLLVPNDNYCKFEDWVVPILDKMLEEQKAKGTIWTPSTMIHRLGLEINDPSSIYYWCARNDIPVYCPAITDGSLGDMIYFHSYKNPGLVIDIAADIRNINNTAVFARKTGMIIMGGGVVKHHICNANLMRNGADYAVYINTAQEFDGSDAGARPDEAVSWGKIKMDAESVKVYAEATLVFPLIVAETFAREYHEERKRMAKAEEMVEK</sequence>
<dbReference type="SUPFAM" id="SSF52467">
    <property type="entry name" value="DHS-like NAD/FAD-binding domain"/>
    <property type="match status" value="1"/>
</dbReference>
<evidence type="ECO:0000256" key="1">
    <source>
        <dbReference type="ARBA" id="ARBA00000952"/>
    </source>
</evidence>
<feature type="compositionally biased region" description="Basic and acidic residues" evidence="10">
    <location>
        <begin position="182"/>
        <end position="208"/>
    </location>
</feature>